<organism evidence="2">
    <name type="scientific">uncultured Caudovirales phage</name>
    <dbReference type="NCBI Taxonomy" id="2100421"/>
    <lineage>
        <taxon>Viruses</taxon>
        <taxon>Duplodnaviria</taxon>
        <taxon>Heunggongvirae</taxon>
        <taxon>Uroviricota</taxon>
        <taxon>Caudoviricetes</taxon>
        <taxon>Peduoviridae</taxon>
        <taxon>Maltschvirus</taxon>
        <taxon>Maltschvirus maltsch</taxon>
    </lineage>
</organism>
<gene>
    <name evidence="2" type="ORF">UFOVP1351_37</name>
</gene>
<evidence type="ECO:0000313" key="2">
    <source>
        <dbReference type="EMBL" id="CAB4200358.1"/>
    </source>
</evidence>
<dbReference type="GO" id="GO:0004527">
    <property type="term" value="F:exonuclease activity"/>
    <property type="evidence" value="ECO:0007669"/>
    <property type="project" value="UniProtKB-KW"/>
</dbReference>
<dbReference type="InterPro" id="IPR012337">
    <property type="entry name" value="RNaseH-like_sf"/>
</dbReference>
<dbReference type="SUPFAM" id="SSF53098">
    <property type="entry name" value="Ribonuclease H-like"/>
    <property type="match status" value="1"/>
</dbReference>
<sequence>MSKAGRTQGPKVLFFDIEIAPIRAYVWGLFDQNVGLNQIETDWHVLSWSAKWLGDSEILYADQRGAKNVEDDKYLLKGIWHLLDEADIVVTQNGKKFDVKKLNARFIINGFQPPSSFKHIDTLQLAKKHFGFTSNKLEYLSNTLNAKFKKLVGNREYEGFKLWTECLAGNLKAWKEMERYNKYDVLALEELYNRMIPWDSTVNFSLYREGNEHVCTCGSSRLQKRGYEFTSTGKYQRYQCQECGKWSRGAVNLFTSDKRQSLTRNVKG</sequence>
<keyword evidence="2" id="KW-0269">Exonuclease</keyword>
<feature type="domain" description="YprB ribonuclease H-like" evidence="1">
    <location>
        <begin position="63"/>
        <end position="195"/>
    </location>
</feature>
<evidence type="ECO:0000259" key="1">
    <source>
        <dbReference type="Pfam" id="PF13482"/>
    </source>
</evidence>
<dbReference type="GO" id="GO:0003676">
    <property type="term" value="F:nucleic acid binding"/>
    <property type="evidence" value="ECO:0007669"/>
    <property type="project" value="InterPro"/>
</dbReference>
<proteinExistence type="predicted"/>
<dbReference type="Pfam" id="PF13482">
    <property type="entry name" value="RNase_H_2"/>
    <property type="match status" value="1"/>
</dbReference>
<dbReference type="Gene3D" id="3.30.420.10">
    <property type="entry name" value="Ribonuclease H-like superfamily/Ribonuclease H"/>
    <property type="match status" value="1"/>
</dbReference>
<name>A0A6J5S0M5_9CAUD</name>
<reference evidence="2" key="1">
    <citation type="submission" date="2020-05" db="EMBL/GenBank/DDBJ databases">
        <authorList>
            <person name="Chiriac C."/>
            <person name="Salcher M."/>
            <person name="Ghai R."/>
            <person name="Kavagutti S V."/>
        </authorList>
    </citation>
    <scope>NUCLEOTIDE SEQUENCE</scope>
</reference>
<keyword evidence="2" id="KW-0540">Nuclease</keyword>
<accession>A0A6J5S0M5</accession>
<dbReference type="InterPro" id="IPR038720">
    <property type="entry name" value="YprB_RNase_H-like_dom"/>
</dbReference>
<dbReference type="EMBL" id="LR797306">
    <property type="protein sequence ID" value="CAB4200358.1"/>
    <property type="molecule type" value="Genomic_DNA"/>
</dbReference>
<protein>
    <submittedName>
        <fullName evidence="2">COG3359 Predicted exonuclease</fullName>
    </submittedName>
</protein>
<dbReference type="InterPro" id="IPR036397">
    <property type="entry name" value="RNaseH_sf"/>
</dbReference>
<keyword evidence="2" id="KW-0378">Hydrolase</keyword>